<reference evidence="1 2" key="1">
    <citation type="journal article" date="2020" name="Mol. Biol. Evol.">
        <title>Distinct Expression and Methylation Patterns for Genes with Different Fates following a Single Whole-Genome Duplication in Flowering Plants.</title>
        <authorList>
            <person name="Shi T."/>
            <person name="Rahmani R.S."/>
            <person name="Gugger P.F."/>
            <person name="Wang M."/>
            <person name="Li H."/>
            <person name="Zhang Y."/>
            <person name="Li Z."/>
            <person name="Wang Q."/>
            <person name="Van de Peer Y."/>
            <person name="Marchal K."/>
            <person name="Chen J."/>
        </authorList>
    </citation>
    <scope>NUCLEOTIDE SEQUENCE [LARGE SCALE GENOMIC DNA]</scope>
    <source>
        <tissue evidence="1">Leaf</tissue>
    </source>
</reference>
<dbReference type="Proteomes" id="UP000607653">
    <property type="component" value="Unassembled WGS sequence"/>
</dbReference>
<dbReference type="AlphaFoldDB" id="A0A822YYD7"/>
<dbReference type="EMBL" id="DUZY01000004">
    <property type="protein sequence ID" value="DAD37520.1"/>
    <property type="molecule type" value="Genomic_DNA"/>
</dbReference>
<gene>
    <name evidence="1" type="ORF">HUJ06_008161</name>
</gene>
<proteinExistence type="predicted"/>
<comment type="caution">
    <text evidence="1">The sequence shown here is derived from an EMBL/GenBank/DDBJ whole genome shotgun (WGS) entry which is preliminary data.</text>
</comment>
<keyword evidence="2" id="KW-1185">Reference proteome</keyword>
<evidence type="ECO:0000313" key="1">
    <source>
        <dbReference type="EMBL" id="DAD37520.1"/>
    </source>
</evidence>
<accession>A0A822YYD7</accession>
<evidence type="ECO:0000313" key="2">
    <source>
        <dbReference type="Proteomes" id="UP000607653"/>
    </source>
</evidence>
<protein>
    <submittedName>
        <fullName evidence="1">Uncharacterized protein</fullName>
    </submittedName>
</protein>
<sequence>MKEKGTILDVAGLIKSILDDRVKEKGMMEKIRVCAFVRVRAGEILQLDQAILESKREGDDGKFDYTGSEDFPRVIMD</sequence>
<name>A0A822YYD7_NELNU</name>
<organism evidence="1 2">
    <name type="scientific">Nelumbo nucifera</name>
    <name type="common">Sacred lotus</name>
    <dbReference type="NCBI Taxonomy" id="4432"/>
    <lineage>
        <taxon>Eukaryota</taxon>
        <taxon>Viridiplantae</taxon>
        <taxon>Streptophyta</taxon>
        <taxon>Embryophyta</taxon>
        <taxon>Tracheophyta</taxon>
        <taxon>Spermatophyta</taxon>
        <taxon>Magnoliopsida</taxon>
        <taxon>Proteales</taxon>
        <taxon>Nelumbonaceae</taxon>
        <taxon>Nelumbo</taxon>
    </lineage>
</organism>